<dbReference type="AlphaFoldDB" id="A0A5B9QM90"/>
<accession>A0A5B9QM90</accession>
<dbReference type="EMBL" id="CP042914">
    <property type="protein sequence ID" value="QEG38146.1"/>
    <property type="molecule type" value="Genomic_DNA"/>
</dbReference>
<dbReference type="Proteomes" id="UP000325286">
    <property type="component" value="Chromosome"/>
</dbReference>
<evidence type="ECO:0000313" key="1">
    <source>
        <dbReference type="EMBL" id="QEG38146.1"/>
    </source>
</evidence>
<gene>
    <name evidence="1" type="ORF">UC8_00990</name>
</gene>
<protein>
    <submittedName>
        <fullName evidence="1">Uncharacterized protein</fullName>
    </submittedName>
</protein>
<sequence length="40" mass="4650">MGLKNFLMSFSRRTATQQARRRYGEYGLLGSKPDWGGRAW</sequence>
<keyword evidence="2" id="KW-1185">Reference proteome</keyword>
<proteinExistence type="predicted"/>
<reference evidence="1 2" key="1">
    <citation type="submission" date="2019-08" db="EMBL/GenBank/DDBJ databases">
        <title>Deep-cultivation of Planctomycetes and their phenomic and genomic characterization uncovers novel biology.</title>
        <authorList>
            <person name="Wiegand S."/>
            <person name="Jogler M."/>
            <person name="Boedeker C."/>
            <person name="Pinto D."/>
            <person name="Vollmers J."/>
            <person name="Rivas-Marin E."/>
            <person name="Kohn T."/>
            <person name="Peeters S.H."/>
            <person name="Heuer A."/>
            <person name="Rast P."/>
            <person name="Oberbeckmann S."/>
            <person name="Bunk B."/>
            <person name="Jeske O."/>
            <person name="Meyerdierks A."/>
            <person name="Storesund J.E."/>
            <person name="Kallscheuer N."/>
            <person name="Luecker S."/>
            <person name="Lage O.M."/>
            <person name="Pohl T."/>
            <person name="Merkel B.J."/>
            <person name="Hornburger P."/>
            <person name="Mueller R.-W."/>
            <person name="Bruemmer F."/>
            <person name="Labrenz M."/>
            <person name="Spormann A.M."/>
            <person name="Op den Camp H."/>
            <person name="Overmann J."/>
            <person name="Amann R."/>
            <person name="Jetten M.S.M."/>
            <person name="Mascher T."/>
            <person name="Medema M.H."/>
            <person name="Devos D.P."/>
            <person name="Kaster A.-K."/>
            <person name="Ovreas L."/>
            <person name="Rohde M."/>
            <person name="Galperin M.Y."/>
            <person name="Jogler C."/>
        </authorList>
    </citation>
    <scope>NUCLEOTIDE SEQUENCE [LARGE SCALE GENOMIC DNA]</scope>
    <source>
        <strain evidence="1 2">UC8</strain>
    </source>
</reference>
<organism evidence="1 2">
    <name type="scientific">Roseimaritima ulvae</name>
    <dbReference type="NCBI Taxonomy" id="980254"/>
    <lineage>
        <taxon>Bacteria</taxon>
        <taxon>Pseudomonadati</taxon>
        <taxon>Planctomycetota</taxon>
        <taxon>Planctomycetia</taxon>
        <taxon>Pirellulales</taxon>
        <taxon>Pirellulaceae</taxon>
        <taxon>Roseimaritima</taxon>
    </lineage>
</organism>
<dbReference type="KEGG" id="rul:UC8_00990"/>
<name>A0A5B9QM90_9BACT</name>
<evidence type="ECO:0000313" key="2">
    <source>
        <dbReference type="Proteomes" id="UP000325286"/>
    </source>
</evidence>